<proteinExistence type="predicted"/>
<organism evidence="1 2">
    <name type="scientific">Clytia hemisphaerica</name>
    <dbReference type="NCBI Taxonomy" id="252671"/>
    <lineage>
        <taxon>Eukaryota</taxon>
        <taxon>Metazoa</taxon>
        <taxon>Cnidaria</taxon>
        <taxon>Hydrozoa</taxon>
        <taxon>Hydroidolina</taxon>
        <taxon>Leptothecata</taxon>
        <taxon>Obeliida</taxon>
        <taxon>Clytiidae</taxon>
        <taxon>Clytia</taxon>
    </lineage>
</organism>
<sequence length="128" mass="15074">MQQLPILFSEDTKYKKLLIKGGWGTGKSFLMMEKAKLLSKDATYKGKVLYVIWWQRSIRGPTSFKPLLYYQLKSELPPDIHVIAVNDFESDNIDYKEYKAVFVDEWESGLYRDLPLSNTEYLWIAQRP</sequence>
<protein>
    <submittedName>
        <fullName evidence="1">Uncharacterized protein</fullName>
    </submittedName>
</protein>
<reference evidence="1" key="1">
    <citation type="submission" date="2021-01" db="UniProtKB">
        <authorList>
            <consortium name="EnsemblMetazoa"/>
        </authorList>
    </citation>
    <scope>IDENTIFICATION</scope>
</reference>
<evidence type="ECO:0000313" key="1">
    <source>
        <dbReference type="EnsemblMetazoa" id="CLYHEMP000077.6"/>
    </source>
</evidence>
<evidence type="ECO:0000313" key="2">
    <source>
        <dbReference type="Proteomes" id="UP000594262"/>
    </source>
</evidence>
<dbReference type="Proteomes" id="UP000594262">
    <property type="component" value="Unplaced"/>
</dbReference>
<name>A0A7M5UEG3_9CNID</name>
<dbReference type="AlphaFoldDB" id="A0A7M5UEG3"/>
<keyword evidence="2" id="KW-1185">Reference proteome</keyword>
<dbReference type="EnsemblMetazoa" id="CLYHEMT000077.6">
    <property type="protein sequence ID" value="CLYHEMP000077.6"/>
    <property type="gene ID" value="CLYHEMG000077"/>
</dbReference>
<accession>A0A7M5UEG3</accession>